<dbReference type="Pfam" id="PF24883">
    <property type="entry name" value="NPHP3_N"/>
    <property type="match status" value="1"/>
</dbReference>
<dbReference type="InterPro" id="IPR056693">
    <property type="entry name" value="DUF7791"/>
</dbReference>
<dbReference type="InterPro" id="IPR027417">
    <property type="entry name" value="P-loop_NTPase"/>
</dbReference>
<proteinExistence type="predicted"/>
<dbReference type="OrthoDB" id="443402at2759"/>
<dbReference type="PANTHER" id="PTHR10039">
    <property type="entry name" value="AMELOGENIN"/>
    <property type="match status" value="1"/>
</dbReference>
<protein>
    <recommendedName>
        <fullName evidence="2">NACHT domain-containing protein</fullName>
    </recommendedName>
</protein>
<reference evidence="3" key="1">
    <citation type="submission" date="2021-02" db="EMBL/GenBank/DDBJ databases">
        <title>Genome sequence Cadophora malorum strain M34.</title>
        <authorList>
            <person name="Stefanovic E."/>
            <person name="Vu D."/>
            <person name="Scully C."/>
            <person name="Dijksterhuis J."/>
            <person name="Roader J."/>
            <person name="Houbraken J."/>
        </authorList>
    </citation>
    <scope>NUCLEOTIDE SEQUENCE</scope>
    <source>
        <strain evidence="3">M34</strain>
    </source>
</reference>
<dbReference type="EMBL" id="JAFJYH010000062">
    <property type="protein sequence ID" value="KAG4421619.1"/>
    <property type="molecule type" value="Genomic_DNA"/>
</dbReference>
<dbReference type="PROSITE" id="PS50837">
    <property type="entry name" value="NACHT"/>
    <property type="match status" value="1"/>
</dbReference>
<dbReference type="SUPFAM" id="SSF52540">
    <property type="entry name" value="P-loop containing nucleoside triphosphate hydrolases"/>
    <property type="match status" value="1"/>
</dbReference>
<evidence type="ECO:0000259" key="2">
    <source>
        <dbReference type="PROSITE" id="PS50837"/>
    </source>
</evidence>
<keyword evidence="1" id="KW-0677">Repeat</keyword>
<evidence type="ECO:0000313" key="3">
    <source>
        <dbReference type="EMBL" id="KAG4421619.1"/>
    </source>
</evidence>
<sequence>MLDPLTAISLASAVVQFVDFSVKLVSAGHELYEKGSLADNDEVEQITQDLANLTEELGADRPAAAKQLSQDEIAIKKLARSCKELADDMLAVLTTLKAQKSESGLETVRKSLRNMRKKGKIQDIEKRLGKIRDELNFRLTAILSKKQSGVSALLQDLSDETKRYRSTSTERLDSLHSQLLAVLENQKKSYAKAADMGTISAKCLSLAEEGKHVATAQKILRSLHFKTIKTRQVNVKEAHPKTFEWIFKDPDDPLKPRTNFRQWMSSESKNGIYWISGKAGSGKSTLMKFLINHQVTTSLLESWAGVEKLAIVSHFFWSSGNAMQKSQEGLLQSLLFQVLRQYPDLIQPCCRDRWGSPDLYQDDPDPWTMQELSDCFARLVEEPGAPKIFLLIDGLDEYDGEHLDLVQVLQSLNGSPRIKMCVSSRPWNVFEDAFGGNAEQKLRLHEFTRGDIMRCVNDQLGANTRFKKLKTEDPEYVQLEKDIVDKAEGVFLWVFLVIRALLRGLSDDNDIDFLKERLDTLPAGLEEYFAKILGTIEAVYQEQTARIFQVMVHSTQALPAICLQFLAVEKKDPDYALREEPPFVSVEEINAVSIRMQKYVNARCKDLLEVHALSTDDQEPLFTYYVDFLHRSVRDFLETKDMYDWLGSRTGNHFDARISLCKITLAEVKTICHLGPSRPDQSSHDDLLDMLCQFFHYVRMAERSGGICEVALVDELHEVLRAYQTGAGQNHVPLIPAYRYKDYEPIVALAVEENILSYVREKLSLHPQLISLSGDWTLLDHATTFPSLGFGREFQDTIRLLEVETISLLLSHGVRPNKKDPNSCRSTWDRFLKQHHEQKQVNYLQTPYRDIVEITKLFIRHGADPNIEVATDVNFRTHESRGRWGRQRKIKLPTPLKDILEADFRPADVAQINKVLEEKNRFSVWKLIGWE</sequence>
<dbReference type="Gene3D" id="3.40.50.300">
    <property type="entry name" value="P-loop containing nucleotide triphosphate hydrolases"/>
    <property type="match status" value="1"/>
</dbReference>
<dbReference type="Pfam" id="PF25053">
    <property type="entry name" value="DUF7791"/>
    <property type="match status" value="1"/>
</dbReference>
<dbReference type="PANTHER" id="PTHR10039:SF5">
    <property type="entry name" value="NACHT DOMAIN-CONTAINING PROTEIN"/>
    <property type="match status" value="1"/>
</dbReference>
<name>A0A8H7WBK8_9HELO</name>
<gene>
    <name evidence="3" type="ORF">IFR04_005238</name>
</gene>
<dbReference type="AlphaFoldDB" id="A0A8H7WBK8"/>
<dbReference type="Proteomes" id="UP000664132">
    <property type="component" value="Unassembled WGS sequence"/>
</dbReference>
<organism evidence="3 4">
    <name type="scientific">Cadophora malorum</name>
    <dbReference type="NCBI Taxonomy" id="108018"/>
    <lineage>
        <taxon>Eukaryota</taxon>
        <taxon>Fungi</taxon>
        <taxon>Dikarya</taxon>
        <taxon>Ascomycota</taxon>
        <taxon>Pezizomycotina</taxon>
        <taxon>Leotiomycetes</taxon>
        <taxon>Helotiales</taxon>
        <taxon>Ploettnerulaceae</taxon>
        <taxon>Cadophora</taxon>
    </lineage>
</organism>
<dbReference type="InterPro" id="IPR056884">
    <property type="entry name" value="NPHP3-like_N"/>
</dbReference>
<evidence type="ECO:0000313" key="4">
    <source>
        <dbReference type="Proteomes" id="UP000664132"/>
    </source>
</evidence>
<comment type="caution">
    <text evidence="3">The sequence shown here is derived from an EMBL/GenBank/DDBJ whole genome shotgun (WGS) entry which is preliminary data.</text>
</comment>
<dbReference type="InterPro" id="IPR007111">
    <property type="entry name" value="NACHT_NTPase"/>
</dbReference>
<feature type="domain" description="NACHT" evidence="2">
    <location>
        <begin position="271"/>
        <end position="426"/>
    </location>
</feature>
<accession>A0A8H7WBK8</accession>
<keyword evidence="4" id="KW-1185">Reference proteome</keyword>
<evidence type="ECO:0000256" key="1">
    <source>
        <dbReference type="ARBA" id="ARBA00022737"/>
    </source>
</evidence>